<keyword evidence="6" id="KW-0238">DNA-binding</keyword>
<dbReference type="SUPFAM" id="SSF143081">
    <property type="entry name" value="BB1717-like"/>
    <property type="match status" value="1"/>
</dbReference>
<evidence type="ECO:0000256" key="6">
    <source>
        <dbReference type="ARBA" id="ARBA00023125"/>
    </source>
</evidence>
<keyword evidence="4 8" id="KW-0378">Hydrolase</keyword>
<dbReference type="GO" id="GO:0003697">
    <property type="term" value="F:single-stranded DNA binding"/>
    <property type="evidence" value="ECO:0007669"/>
    <property type="project" value="InterPro"/>
</dbReference>
<dbReference type="GO" id="GO:0008233">
    <property type="term" value="F:peptidase activity"/>
    <property type="evidence" value="ECO:0007669"/>
    <property type="project" value="UniProtKB-KW"/>
</dbReference>
<sequence>MCGRYTLSQSTEAIAAAFQLDTVPELEPRYNIAPTQLVPVVLYPPEKQRQLKLFRWGLIPSWAKDPSIGSRLINARSETVSEKPSFRAAFRQRRCLVVADGFYEWQRQEHKKQPYYFQRQDKQPFGFAGLWEHWQSPEGETINTCTILTTEANELMHPIHDRMPVILNSQDYALWLEPTTQPTELQHLLHPYPSQAMNSYPVSTLVNKPTNNSPECINSL</sequence>
<protein>
    <recommendedName>
        <fullName evidence="8">Abasic site processing protein</fullName>
        <ecNumber evidence="8">3.4.-.-</ecNumber>
    </recommendedName>
</protein>
<evidence type="ECO:0000256" key="4">
    <source>
        <dbReference type="ARBA" id="ARBA00022801"/>
    </source>
</evidence>
<evidence type="ECO:0000256" key="8">
    <source>
        <dbReference type="RuleBase" id="RU364100"/>
    </source>
</evidence>
<dbReference type="InterPro" id="IPR003738">
    <property type="entry name" value="SRAP"/>
</dbReference>
<dbReference type="PANTHER" id="PTHR13604">
    <property type="entry name" value="DC12-RELATED"/>
    <property type="match status" value="1"/>
</dbReference>
<keyword evidence="7" id="KW-0456">Lyase</keyword>
<dbReference type="GO" id="GO:0106300">
    <property type="term" value="P:protein-DNA covalent cross-linking repair"/>
    <property type="evidence" value="ECO:0007669"/>
    <property type="project" value="InterPro"/>
</dbReference>
<evidence type="ECO:0000256" key="5">
    <source>
        <dbReference type="ARBA" id="ARBA00023124"/>
    </source>
</evidence>
<dbReference type="Pfam" id="PF02586">
    <property type="entry name" value="SRAP"/>
    <property type="match status" value="1"/>
</dbReference>
<organism evidence="9 10">
    <name type="scientific">Gloeocapsopsis dulcis AAB1 = 1H9</name>
    <dbReference type="NCBI Taxonomy" id="1433147"/>
    <lineage>
        <taxon>Bacteria</taxon>
        <taxon>Bacillati</taxon>
        <taxon>Cyanobacteriota</taxon>
        <taxon>Cyanophyceae</taxon>
        <taxon>Oscillatoriophycideae</taxon>
        <taxon>Chroococcales</taxon>
        <taxon>Chroococcaceae</taxon>
        <taxon>Gloeocapsopsis</taxon>
        <taxon>Gloeocapsopsis dulcis</taxon>
    </lineage>
</organism>
<dbReference type="AlphaFoldDB" id="A0A6N8FMR1"/>
<accession>A0A6N8FMR1</accession>
<dbReference type="Proteomes" id="UP000441797">
    <property type="component" value="Unassembled WGS sequence"/>
</dbReference>
<dbReference type="PANTHER" id="PTHR13604:SF0">
    <property type="entry name" value="ABASIC SITE PROCESSING PROTEIN HMCES"/>
    <property type="match status" value="1"/>
</dbReference>
<keyword evidence="2 8" id="KW-0645">Protease</keyword>
<evidence type="ECO:0000313" key="10">
    <source>
        <dbReference type="Proteomes" id="UP000441797"/>
    </source>
</evidence>
<dbReference type="EMBL" id="NAPY01000001">
    <property type="protein sequence ID" value="MUL34810.1"/>
    <property type="molecule type" value="Genomic_DNA"/>
</dbReference>
<dbReference type="RefSeq" id="WP_105220360.1">
    <property type="nucleotide sequence ID" value="NZ_CAWNSU010000059.1"/>
</dbReference>
<gene>
    <name evidence="9" type="ORF">BWI75_00135</name>
</gene>
<evidence type="ECO:0000256" key="3">
    <source>
        <dbReference type="ARBA" id="ARBA00022763"/>
    </source>
</evidence>
<comment type="caution">
    <text evidence="9">The sequence shown here is derived from an EMBL/GenBank/DDBJ whole genome shotgun (WGS) entry which is preliminary data.</text>
</comment>
<keyword evidence="3" id="KW-0227">DNA damage</keyword>
<dbReference type="EC" id="3.4.-.-" evidence="8"/>
<evidence type="ECO:0000256" key="7">
    <source>
        <dbReference type="ARBA" id="ARBA00023239"/>
    </source>
</evidence>
<reference evidence="9 10" key="1">
    <citation type="journal article" date="2019" name="Front. Microbiol.">
        <title>Genomic Features for Desiccation Tolerance and Sugar Biosynthesis in the Extremophile Gloeocapsopsis sp. UTEX B3054.</title>
        <authorList>
            <person name="Urrejola C."/>
            <person name="Alcorta J."/>
            <person name="Salas L."/>
            <person name="Vasquez M."/>
            <person name="Polz M.F."/>
            <person name="Vicuna R."/>
            <person name="Diez B."/>
        </authorList>
    </citation>
    <scope>NUCLEOTIDE SEQUENCE [LARGE SCALE GENOMIC DNA]</scope>
    <source>
        <strain evidence="9 10">1H9</strain>
    </source>
</reference>
<dbReference type="Gene3D" id="3.90.1680.10">
    <property type="entry name" value="SOS response associated peptidase-like"/>
    <property type="match status" value="1"/>
</dbReference>
<proteinExistence type="inferred from homology"/>
<evidence type="ECO:0000313" key="9">
    <source>
        <dbReference type="EMBL" id="MUL34810.1"/>
    </source>
</evidence>
<evidence type="ECO:0000256" key="2">
    <source>
        <dbReference type="ARBA" id="ARBA00022670"/>
    </source>
</evidence>
<keyword evidence="5" id="KW-0190">Covalent protein-DNA linkage</keyword>
<dbReference type="GO" id="GO:0016829">
    <property type="term" value="F:lyase activity"/>
    <property type="evidence" value="ECO:0007669"/>
    <property type="project" value="UniProtKB-KW"/>
</dbReference>
<comment type="similarity">
    <text evidence="1 8">Belongs to the SOS response-associated peptidase family.</text>
</comment>
<dbReference type="GO" id="GO:0006508">
    <property type="term" value="P:proteolysis"/>
    <property type="evidence" value="ECO:0007669"/>
    <property type="project" value="UniProtKB-KW"/>
</dbReference>
<dbReference type="InterPro" id="IPR036590">
    <property type="entry name" value="SRAP-like"/>
</dbReference>
<dbReference type="OrthoDB" id="9782620at2"/>
<evidence type="ECO:0000256" key="1">
    <source>
        <dbReference type="ARBA" id="ARBA00008136"/>
    </source>
</evidence>
<name>A0A6N8FMR1_9CHRO</name>
<keyword evidence="10" id="KW-1185">Reference proteome</keyword>